<dbReference type="Proteomes" id="UP000003345">
    <property type="component" value="Unassembled WGS sequence"/>
</dbReference>
<evidence type="ECO:0000313" key="3">
    <source>
        <dbReference type="Proteomes" id="UP000003345"/>
    </source>
</evidence>
<comment type="caution">
    <text evidence="2">The sequence shown here is derived from an EMBL/GenBank/DDBJ whole genome shotgun (WGS) entry which is preliminary data.</text>
</comment>
<proteinExistence type="predicted"/>
<evidence type="ECO:0008006" key="4">
    <source>
        <dbReference type="Google" id="ProtNLM"/>
    </source>
</evidence>
<evidence type="ECO:0000256" key="1">
    <source>
        <dbReference type="SAM" id="SignalP"/>
    </source>
</evidence>
<gene>
    <name evidence="2" type="ORF">HMPREF1054_1266</name>
</gene>
<dbReference type="AlphaFoldDB" id="I2NLP0"/>
<dbReference type="OrthoDB" id="7067742at2"/>
<evidence type="ECO:0000313" key="2">
    <source>
        <dbReference type="EMBL" id="EIG26751.1"/>
    </source>
</evidence>
<dbReference type="PATRIC" id="fig|1095743.3.peg.483"/>
<protein>
    <recommendedName>
        <fullName evidence="4">Lipoprotein</fullName>
    </recommendedName>
</protein>
<name>I2NLP0_9PAST</name>
<feature type="signal peptide" evidence="1">
    <location>
        <begin position="1"/>
        <end position="18"/>
    </location>
</feature>
<dbReference type="EMBL" id="AJMU01000032">
    <property type="protein sequence ID" value="EIG26751.1"/>
    <property type="molecule type" value="Genomic_DNA"/>
</dbReference>
<keyword evidence="1" id="KW-0732">Signal</keyword>
<feature type="chain" id="PRO_5003663188" description="Lipoprotein" evidence="1">
    <location>
        <begin position="19"/>
        <end position="121"/>
    </location>
</feature>
<accession>I2NLP0</accession>
<organism evidence="2 3">
    <name type="scientific">Haemophilus paraphrohaemolyticus HK411</name>
    <dbReference type="NCBI Taxonomy" id="1095743"/>
    <lineage>
        <taxon>Bacteria</taxon>
        <taxon>Pseudomonadati</taxon>
        <taxon>Pseudomonadota</taxon>
        <taxon>Gammaproteobacteria</taxon>
        <taxon>Pasteurellales</taxon>
        <taxon>Pasteurellaceae</taxon>
        <taxon>Haemophilus</taxon>
    </lineage>
</organism>
<sequence length="121" mass="13374">MKKLLVLTTALFSVCAIANTDKANEKLAENFGYAMQASGNCSDLNMRLDTAGKVEKLLGEDPTSKESRYNEFYSKGLIKANKDKNLCANAWKKFGCQGTETAKLLQTNPFTNKTGEKCMFN</sequence>
<dbReference type="RefSeq" id="WP_005708244.1">
    <property type="nucleotide sequence ID" value="NZ_AJMU01000032.1"/>
</dbReference>
<reference evidence="2 3" key="1">
    <citation type="submission" date="2012-04" db="EMBL/GenBank/DDBJ databases">
        <authorList>
            <person name="Harkins D.M."/>
            <person name="Madupu R."/>
            <person name="Durkin A.S."/>
            <person name="Torralba M."/>
            <person name="Methe B."/>
            <person name="Sutton G.G."/>
            <person name="Nelson K.E."/>
        </authorList>
    </citation>
    <scope>NUCLEOTIDE SEQUENCE [LARGE SCALE GENOMIC DNA]</scope>
    <source>
        <strain evidence="2 3">HK411</strain>
    </source>
</reference>
<dbReference type="eggNOG" id="ENOG502ZE85">
    <property type="taxonomic scope" value="Bacteria"/>
</dbReference>